<dbReference type="Proteomes" id="UP000675781">
    <property type="component" value="Unassembled WGS sequence"/>
</dbReference>
<evidence type="ECO:0000313" key="4">
    <source>
        <dbReference type="Proteomes" id="UP000675781"/>
    </source>
</evidence>
<protein>
    <submittedName>
        <fullName evidence="3">NAD(P)-binding domain-containing protein</fullName>
    </submittedName>
</protein>
<keyword evidence="4" id="KW-1185">Reference proteome</keyword>
<dbReference type="InterPro" id="IPR051267">
    <property type="entry name" value="STEAP_metalloreductase"/>
</dbReference>
<dbReference type="EMBL" id="JAGSOG010000245">
    <property type="protein sequence ID" value="MBR7837962.1"/>
    <property type="molecule type" value="Genomic_DNA"/>
</dbReference>
<evidence type="ECO:0000313" key="3">
    <source>
        <dbReference type="EMBL" id="MBR7837962.1"/>
    </source>
</evidence>
<dbReference type="Gene3D" id="3.40.50.720">
    <property type="entry name" value="NAD(P)-binding Rossmann-like Domain"/>
    <property type="match status" value="1"/>
</dbReference>
<evidence type="ECO:0000256" key="1">
    <source>
        <dbReference type="ARBA" id="ARBA00023002"/>
    </source>
</evidence>
<comment type="caution">
    <text evidence="3">The sequence shown here is derived from an EMBL/GenBank/DDBJ whole genome shotgun (WGS) entry which is preliminary data.</text>
</comment>
<gene>
    <name evidence="3" type="ORF">KDL01_32115</name>
</gene>
<reference evidence="3" key="1">
    <citation type="submission" date="2021-04" db="EMBL/GenBank/DDBJ databases">
        <title>Genome based classification of Actinospica acidithermotolerans sp. nov., an actinobacterium isolated from an Indonesian hot spring.</title>
        <authorList>
            <person name="Kusuma A.B."/>
            <person name="Putra K.E."/>
            <person name="Nafisah S."/>
            <person name="Loh J."/>
            <person name="Nouioui I."/>
            <person name="Goodfellow M."/>
        </authorList>
    </citation>
    <scope>NUCLEOTIDE SEQUENCE</scope>
    <source>
        <strain evidence="3">CSCA 57</strain>
    </source>
</reference>
<dbReference type="InterPro" id="IPR036291">
    <property type="entry name" value="NAD(P)-bd_dom_sf"/>
</dbReference>
<sequence length="208" mass="21623">MRIGIIGAGLIGTTAAGLFARAGHQVTISNSRGPESLADAVARIGHGVRAASVAQAAACGEVVLLAIPLSEYRSLPAEALSGRIVIDAMNHDPRRDRDLDLAGRGSSELVADHLPGARLVKAFNTLQYQILAEAGRPAAEAADRLGLPLTGDDPEARSVVADLIEELGFTPVDLGALTTGNGRRKFGPLGHNSLHTAAEERLMLTEQG</sequence>
<feature type="domain" description="Pyrroline-5-carboxylate reductase catalytic N-terminal" evidence="2">
    <location>
        <begin position="2"/>
        <end position="91"/>
    </location>
</feature>
<keyword evidence="1" id="KW-0560">Oxidoreductase</keyword>
<dbReference type="AlphaFoldDB" id="A0A941ETT3"/>
<dbReference type="RefSeq" id="WP_212532424.1">
    <property type="nucleotide sequence ID" value="NZ_JAGSOG010000245.1"/>
</dbReference>
<organism evidence="3 4">
    <name type="scientific">Actinospica durhamensis</name>
    <dbReference type="NCBI Taxonomy" id="1508375"/>
    <lineage>
        <taxon>Bacteria</taxon>
        <taxon>Bacillati</taxon>
        <taxon>Actinomycetota</taxon>
        <taxon>Actinomycetes</taxon>
        <taxon>Catenulisporales</taxon>
        <taxon>Actinospicaceae</taxon>
        <taxon>Actinospica</taxon>
    </lineage>
</organism>
<dbReference type="InterPro" id="IPR028939">
    <property type="entry name" value="P5C_Rdtase_cat_N"/>
</dbReference>
<dbReference type="PANTHER" id="PTHR14239">
    <property type="entry name" value="DUDULIN-RELATED"/>
    <property type="match status" value="1"/>
</dbReference>
<name>A0A941ETT3_9ACTN</name>
<dbReference type="GO" id="GO:0016491">
    <property type="term" value="F:oxidoreductase activity"/>
    <property type="evidence" value="ECO:0007669"/>
    <property type="project" value="UniProtKB-KW"/>
</dbReference>
<dbReference type="Pfam" id="PF03807">
    <property type="entry name" value="F420_oxidored"/>
    <property type="match status" value="1"/>
</dbReference>
<accession>A0A941ETT3</accession>
<evidence type="ECO:0000259" key="2">
    <source>
        <dbReference type="Pfam" id="PF03807"/>
    </source>
</evidence>
<dbReference type="SUPFAM" id="SSF51735">
    <property type="entry name" value="NAD(P)-binding Rossmann-fold domains"/>
    <property type="match status" value="1"/>
</dbReference>
<proteinExistence type="predicted"/>